<name>K6CDD4_9BACI</name>
<gene>
    <name evidence="6" type="ORF">BABA_11166</name>
</gene>
<dbReference type="GO" id="GO:0005886">
    <property type="term" value="C:plasma membrane"/>
    <property type="evidence" value="ECO:0007669"/>
    <property type="project" value="UniProtKB-SubCell"/>
</dbReference>
<comment type="similarity">
    <text evidence="2 4">Belongs to the GerABKA family.</text>
</comment>
<dbReference type="OrthoDB" id="9772630at2"/>
<dbReference type="PIRSF" id="PIRSF005690">
    <property type="entry name" value="GerBA"/>
    <property type="match status" value="1"/>
</dbReference>
<dbReference type="Proteomes" id="UP000006316">
    <property type="component" value="Unassembled WGS sequence"/>
</dbReference>
<dbReference type="InterPro" id="IPR004995">
    <property type="entry name" value="Spore_Ger"/>
</dbReference>
<keyword evidence="5" id="KW-1133">Transmembrane helix</keyword>
<evidence type="ECO:0000313" key="7">
    <source>
        <dbReference type="Proteomes" id="UP000006316"/>
    </source>
</evidence>
<keyword evidence="5" id="KW-0812">Transmembrane</keyword>
<dbReference type="EMBL" id="AJLS01000059">
    <property type="protein sequence ID" value="EKN69130.1"/>
    <property type="molecule type" value="Genomic_DNA"/>
</dbReference>
<evidence type="ECO:0000256" key="5">
    <source>
        <dbReference type="SAM" id="Phobius"/>
    </source>
</evidence>
<dbReference type="STRING" id="1117379.BABA_11166"/>
<evidence type="ECO:0000256" key="3">
    <source>
        <dbReference type="ARBA" id="ARBA00023136"/>
    </source>
</evidence>
<dbReference type="RefSeq" id="WP_007085250.1">
    <property type="nucleotide sequence ID" value="NZ_AJLS01000059.1"/>
</dbReference>
<dbReference type="eggNOG" id="COG0697">
    <property type="taxonomic scope" value="Bacteria"/>
</dbReference>
<evidence type="ECO:0000313" key="6">
    <source>
        <dbReference type="EMBL" id="EKN69130.1"/>
    </source>
</evidence>
<dbReference type="PATRIC" id="fig|1117379.3.peg.2329"/>
<keyword evidence="3 4" id="KW-0472">Membrane</keyword>
<feature type="transmembrane region" description="Helical" evidence="5">
    <location>
        <begin position="427"/>
        <end position="456"/>
    </location>
</feature>
<dbReference type="PANTHER" id="PTHR22550:SF16">
    <property type="entry name" value="SPORE GERMINATION PROTEIN"/>
    <property type="match status" value="1"/>
</dbReference>
<keyword evidence="7" id="KW-1185">Reference proteome</keyword>
<dbReference type="AlphaFoldDB" id="K6CDD4"/>
<evidence type="ECO:0000256" key="2">
    <source>
        <dbReference type="ARBA" id="ARBA00005278"/>
    </source>
</evidence>
<feature type="transmembrane region" description="Helical" evidence="5">
    <location>
        <begin position="396"/>
        <end position="415"/>
    </location>
</feature>
<dbReference type="InterPro" id="IPR050768">
    <property type="entry name" value="UPF0353/GerABKA_families"/>
</dbReference>
<feature type="transmembrane region" description="Helical" evidence="5">
    <location>
        <begin position="307"/>
        <end position="328"/>
    </location>
</feature>
<evidence type="ECO:0000256" key="1">
    <source>
        <dbReference type="ARBA" id="ARBA00004141"/>
    </source>
</evidence>
<reference evidence="6 7" key="1">
    <citation type="journal article" date="2012" name="Front. Microbiol.">
        <title>Redundancy and modularity in membrane-associated dissimilatory nitrate reduction in Bacillus.</title>
        <authorList>
            <person name="Heylen K."/>
            <person name="Keltjens J."/>
        </authorList>
    </citation>
    <scope>NUCLEOTIDE SEQUENCE [LARGE SCALE GENOMIC DNA]</scope>
    <source>
        <strain evidence="7">LMG 21833T</strain>
    </source>
</reference>
<dbReference type="Pfam" id="PF03323">
    <property type="entry name" value="GerA"/>
    <property type="match status" value="1"/>
</dbReference>
<evidence type="ECO:0000256" key="4">
    <source>
        <dbReference type="PIRNR" id="PIRNR005690"/>
    </source>
</evidence>
<accession>K6CDD4</accession>
<proteinExistence type="inferred from homology"/>
<comment type="caution">
    <text evidence="6">The sequence shown here is derived from an EMBL/GenBank/DDBJ whole genome shotgun (WGS) entry which is preliminary data.</text>
</comment>
<organism evidence="6 7">
    <name type="scientific">Neobacillus bataviensis LMG 21833</name>
    <dbReference type="NCBI Taxonomy" id="1117379"/>
    <lineage>
        <taxon>Bacteria</taxon>
        <taxon>Bacillati</taxon>
        <taxon>Bacillota</taxon>
        <taxon>Bacilli</taxon>
        <taxon>Bacillales</taxon>
        <taxon>Bacillaceae</taxon>
        <taxon>Neobacillus</taxon>
    </lineage>
</organism>
<sequence length="513" mass="57698">MPFFQKYTREKKHQPLLQKQQKILSQKLISAELMENLAVIQDIFSDTPDLVIKNFLIKQTMNQASLVYLNGLSDKETINNDVLKPLLFEADLDKDFDVKVSLGSIKESNIWSVLEDTILEGCSVLFIDGQPVAYQLDTQGWPQRGIEDTSIESSLRGAHEGFVETGSTNIALIRRHIPNRELKIKEMKIGERGKTKLTIMYLADVANPEVLQELIDRINKLQIDCLLNTASLAEYIEDNPYSPFPQLFITERPDFAASEIFQGRIVIVVDRSPNVLIGPATFETFFKSMDDYSVRWMAASFLRLMRYFGFLVAIFLPATYISVISFHFEIIPLKLLLSVGASRERVPFPPFIEAIIMEITLEMLREAGIRLPAKIGQTVGIVGGIVIGQAAVEAGIVSNIMVIVVALTAIASFIIPNYDMGSAIRMLRFPMMIAASLFGFVGLTVGLMTLIVHFVALESLGTPYGSPMAPLRFTDWKDLFIRFPLWSIVKRPESTKPIQRKKANSRRPEGDKQ</sequence>
<protein>
    <submittedName>
        <fullName evidence="6">Spore germination protein</fullName>
    </submittedName>
</protein>
<dbReference type="GO" id="GO:0009847">
    <property type="term" value="P:spore germination"/>
    <property type="evidence" value="ECO:0007669"/>
    <property type="project" value="UniProtKB-UniRule"/>
</dbReference>
<comment type="subcellular location">
    <subcellularLocation>
        <location evidence="4">Cell membrane</location>
    </subcellularLocation>
    <subcellularLocation>
        <location evidence="1">Membrane</location>
        <topology evidence="1">Multi-pass membrane protein</topology>
    </subcellularLocation>
</comment>
<dbReference type="PANTHER" id="PTHR22550">
    <property type="entry name" value="SPORE GERMINATION PROTEIN"/>
    <property type="match status" value="1"/>
</dbReference>